<sequence length="108" mass="12950">MDEDRDETESTSSDFVSTNRWSYRLLKLHAVDWVAKTHRALLRLPPGRYVRYHQRLLNRFASELRTVADYRIVEIMQMIDSIMCCIMMRICSLARKKRRAKMLAEQQQ</sequence>
<name>A0A8W7PPJ7_ANOCL</name>
<dbReference type="AlphaFoldDB" id="A0A8W7PPJ7"/>
<dbReference type="EnsemblMetazoa" id="ACOM034659-RA">
    <property type="protein sequence ID" value="ACOM034659-PA.1"/>
    <property type="gene ID" value="ACOM034659"/>
</dbReference>
<reference evidence="1" key="1">
    <citation type="submission" date="2022-08" db="UniProtKB">
        <authorList>
            <consortium name="EnsemblMetazoa"/>
        </authorList>
    </citation>
    <scope>IDENTIFICATION</scope>
</reference>
<organism evidence="1">
    <name type="scientific">Anopheles coluzzii</name>
    <name type="common">African malaria mosquito</name>
    <dbReference type="NCBI Taxonomy" id="1518534"/>
    <lineage>
        <taxon>Eukaryota</taxon>
        <taxon>Metazoa</taxon>
        <taxon>Ecdysozoa</taxon>
        <taxon>Arthropoda</taxon>
        <taxon>Hexapoda</taxon>
        <taxon>Insecta</taxon>
        <taxon>Pterygota</taxon>
        <taxon>Neoptera</taxon>
        <taxon>Endopterygota</taxon>
        <taxon>Diptera</taxon>
        <taxon>Nematocera</taxon>
        <taxon>Culicoidea</taxon>
        <taxon>Culicidae</taxon>
        <taxon>Anophelinae</taxon>
        <taxon>Anopheles</taxon>
    </lineage>
</organism>
<dbReference type="Proteomes" id="UP000075882">
    <property type="component" value="Unassembled WGS sequence"/>
</dbReference>
<proteinExistence type="predicted"/>
<accession>A0A8W7PPJ7</accession>
<evidence type="ECO:0000313" key="1">
    <source>
        <dbReference type="EnsemblMetazoa" id="ACOM034659-PA.1"/>
    </source>
</evidence>
<protein>
    <submittedName>
        <fullName evidence="1">Uncharacterized protein</fullName>
    </submittedName>
</protein>